<dbReference type="Pfam" id="PF06283">
    <property type="entry name" value="ThuA"/>
    <property type="match status" value="1"/>
</dbReference>
<evidence type="ECO:0000313" key="2">
    <source>
        <dbReference type="EMBL" id="GGP12850.1"/>
    </source>
</evidence>
<protein>
    <recommendedName>
        <fullName evidence="1">ThuA-like domain-containing protein</fullName>
    </recommendedName>
</protein>
<dbReference type="EMBL" id="BMNK01000013">
    <property type="protein sequence ID" value="GGP12850.1"/>
    <property type="molecule type" value="Genomic_DNA"/>
</dbReference>
<dbReference type="Proteomes" id="UP000660745">
    <property type="component" value="Unassembled WGS sequence"/>
</dbReference>
<dbReference type="PANTHER" id="PTHR40469:SF2">
    <property type="entry name" value="GALACTOSE-BINDING DOMAIN-LIKE SUPERFAMILY PROTEIN"/>
    <property type="match status" value="1"/>
</dbReference>
<proteinExistence type="predicted"/>
<dbReference type="SUPFAM" id="SSF52317">
    <property type="entry name" value="Class I glutamine amidotransferase-like"/>
    <property type="match status" value="1"/>
</dbReference>
<evidence type="ECO:0000259" key="1">
    <source>
        <dbReference type="Pfam" id="PF06283"/>
    </source>
</evidence>
<dbReference type="PANTHER" id="PTHR40469">
    <property type="entry name" value="SECRETED GLYCOSYL HYDROLASE"/>
    <property type="match status" value="1"/>
</dbReference>
<keyword evidence="3" id="KW-1185">Reference proteome</keyword>
<reference evidence="2" key="2">
    <citation type="submission" date="2020-09" db="EMBL/GenBank/DDBJ databases">
        <authorList>
            <person name="Sun Q."/>
            <person name="Zhou Y."/>
        </authorList>
    </citation>
    <scope>NUCLEOTIDE SEQUENCE</scope>
    <source>
        <strain evidence="2">CGMCC 4.7430</strain>
    </source>
</reference>
<dbReference type="AlphaFoldDB" id="A0A918E8I9"/>
<reference evidence="2" key="1">
    <citation type="journal article" date="2014" name="Int. J. Syst. Evol. Microbiol.">
        <title>Complete genome sequence of Corynebacterium casei LMG S-19264T (=DSM 44701T), isolated from a smear-ripened cheese.</title>
        <authorList>
            <consortium name="US DOE Joint Genome Institute (JGI-PGF)"/>
            <person name="Walter F."/>
            <person name="Albersmeier A."/>
            <person name="Kalinowski J."/>
            <person name="Ruckert C."/>
        </authorList>
    </citation>
    <scope>NUCLEOTIDE SEQUENCE</scope>
    <source>
        <strain evidence="2">CGMCC 4.7430</strain>
    </source>
</reference>
<feature type="domain" description="ThuA-like" evidence="1">
    <location>
        <begin position="12"/>
        <end position="237"/>
    </location>
</feature>
<gene>
    <name evidence="2" type="ORF">GCM10012278_62270</name>
</gene>
<sequence>MGERMTDENGRRALVVRGGWDGHVPVAATELFIPYLEKNGFEVVRSESPAPYADAEFMAGVDLIVQCYTMGTIQPEELTGLEAAIRAGTGMAGWHGGIADSFRNSSDYLHLIGGQFACHPGKDPSLAGMGTQEHNFVPYTVNMLPEAADHPITEGIADFDLVTEQYWVLTDDYIDVLATTTQKIRPWDPWHREVTSPAVWTRRWGSGKIFVATPGHSLDVLQNDSVRTIVERGMSWASR</sequence>
<accession>A0A918E8I9</accession>
<dbReference type="Gene3D" id="3.40.50.880">
    <property type="match status" value="1"/>
</dbReference>
<comment type="caution">
    <text evidence="2">The sequence shown here is derived from an EMBL/GenBank/DDBJ whole genome shotgun (WGS) entry which is preliminary data.</text>
</comment>
<dbReference type="InterPro" id="IPR029062">
    <property type="entry name" value="Class_I_gatase-like"/>
</dbReference>
<evidence type="ECO:0000313" key="3">
    <source>
        <dbReference type="Proteomes" id="UP000660745"/>
    </source>
</evidence>
<name>A0A918E8I9_9ACTN</name>
<dbReference type="InterPro" id="IPR029010">
    <property type="entry name" value="ThuA-like"/>
</dbReference>
<organism evidence="2 3">
    <name type="scientific">Nonomuraea glycinis</name>
    <dbReference type="NCBI Taxonomy" id="2047744"/>
    <lineage>
        <taxon>Bacteria</taxon>
        <taxon>Bacillati</taxon>
        <taxon>Actinomycetota</taxon>
        <taxon>Actinomycetes</taxon>
        <taxon>Streptosporangiales</taxon>
        <taxon>Streptosporangiaceae</taxon>
        <taxon>Nonomuraea</taxon>
    </lineage>
</organism>